<feature type="domain" description="NADP-dependent oxidoreductase" evidence="1">
    <location>
        <begin position="16"/>
        <end position="313"/>
    </location>
</feature>
<evidence type="ECO:0000313" key="3">
    <source>
        <dbReference type="Proteomes" id="UP001595692"/>
    </source>
</evidence>
<evidence type="ECO:0000259" key="1">
    <source>
        <dbReference type="Pfam" id="PF00248"/>
    </source>
</evidence>
<dbReference type="InterPro" id="IPR050523">
    <property type="entry name" value="AKR_Detox_Biosynth"/>
</dbReference>
<dbReference type="SUPFAM" id="SSF51430">
    <property type="entry name" value="NAD(P)-linked oxidoreductase"/>
    <property type="match status" value="1"/>
</dbReference>
<organism evidence="2 3">
    <name type="scientific">Pseudaeromonas sharmana</name>
    <dbReference type="NCBI Taxonomy" id="328412"/>
    <lineage>
        <taxon>Bacteria</taxon>
        <taxon>Pseudomonadati</taxon>
        <taxon>Pseudomonadota</taxon>
        <taxon>Gammaproteobacteria</taxon>
        <taxon>Aeromonadales</taxon>
        <taxon>Aeromonadaceae</taxon>
        <taxon>Pseudaeromonas</taxon>
    </lineage>
</organism>
<dbReference type="PANTHER" id="PTHR43364">
    <property type="entry name" value="NADH-SPECIFIC METHYLGLYOXAL REDUCTASE-RELATED"/>
    <property type="match status" value="1"/>
</dbReference>
<dbReference type="EMBL" id="JBHSAF010000005">
    <property type="protein sequence ID" value="MFC3913074.1"/>
    <property type="molecule type" value="Genomic_DNA"/>
</dbReference>
<name>A0ABV8CM19_9GAMM</name>
<reference evidence="3" key="1">
    <citation type="journal article" date="2019" name="Int. J. Syst. Evol. Microbiol.">
        <title>The Global Catalogue of Microorganisms (GCM) 10K type strain sequencing project: providing services to taxonomists for standard genome sequencing and annotation.</title>
        <authorList>
            <consortium name="The Broad Institute Genomics Platform"/>
            <consortium name="The Broad Institute Genome Sequencing Center for Infectious Disease"/>
            <person name="Wu L."/>
            <person name="Ma J."/>
        </authorList>
    </citation>
    <scope>NUCLEOTIDE SEQUENCE [LARGE SCALE GENOMIC DNA]</scope>
    <source>
        <strain evidence="3">CCUG 54939</strain>
    </source>
</reference>
<accession>A0ABV8CM19</accession>
<keyword evidence="2" id="KW-0560">Oxidoreductase</keyword>
<dbReference type="PANTHER" id="PTHR43364:SF1">
    <property type="entry name" value="OXIDOREDUCTASE YDHF"/>
    <property type="match status" value="1"/>
</dbReference>
<comment type="caution">
    <text evidence="2">The sequence shown here is derived from an EMBL/GenBank/DDBJ whole genome shotgun (WGS) entry which is preliminary data.</text>
</comment>
<sequence length="324" mass="35517">MTQSFVLQRTVPTSSRLVFGCMGLGGSWDAQPIGDQERRHAAAAVEAALEIGITLFDHADIYTLGKAEQVFGELLKQDPGLRERLLLQSKCGIRFADGSGPKRYDLSQDYILASVDGILQRLGTEYLDVLLLHRPDPLMEAEEIAEAWLKLKASGKVRQLGVSNMHSGQMALLQQTLPDPLVANQLEMSLLKHDWIENGTCFNDDQGKGSRVWSDTLQYCQQHGVQLQAWGALARGWYSGAAPQDAPAAVHATAALVQQLAAQHQVAAESLLLAWLLRHPAGIQPVIGTAHPGRIRACADALKVVLSREEWYQLYVSARGQELP</sequence>
<keyword evidence="3" id="KW-1185">Reference proteome</keyword>
<proteinExistence type="predicted"/>
<dbReference type="RefSeq" id="WP_377151309.1">
    <property type="nucleotide sequence ID" value="NZ_JBHSAF010000005.1"/>
</dbReference>
<dbReference type="InterPro" id="IPR023210">
    <property type="entry name" value="NADP_OxRdtase_dom"/>
</dbReference>
<evidence type="ECO:0000313" key="2">
    <source>
        <dbReference type="EMBL" id="MFC3913074.1"/>
    </source>
</evidence>
<dbReference type="CDD" id="cd19092">
    <property type="entry name" value="AKR_BsYcsN_EcYdhF-like"/>
    <property type="match status" value="1"/>
</dbReference>
<protein>
    <submittedName>
        <fullName evidence="2">Aldo/keto reductase family oxidoreductase</fullName>
        <ecNumber evidence="2">1.-.-.-</ecNumber>
    </submittedName>
</protein>
<gene>
    <name evidence="2" type="ORF">ACFOSS_06280</name>
</gene>
<dbReference type="InterPro" id="IPR036812">
    <property type="entry name" value="NAD(P)_OxRdtase_dom_sf"/>
</dbReference>
<dbReference type="GO" id="GO:0016491">
    <property type="term" value="F:oxidoreductase activity"/>
    <property type="evidence" value="ECO:0007669"/>
    <property type="project" value="UniProtKB-KW"/>
</dbReference>
<dbReference type="Pfam" id="PF00248">
    <property type="entry name" value="Aldo_ket_red"/>
    <property type="match status" value="1"/>
</dbReference>
<dbReference type="Gene3D" id="3.20.20.100">
    <property type="entry name" value="NADP-dependent oxidoreductase domain"/>
    <property type="match status" value="1"/>
</dbReference>
<dbReference type="EC" id="1.-.-.-" evidence="2"/>
<dbReference type="Proteomes" id="UP001595692">
    <property type="component" value="Unassembled WGS sequence"/>
</dbReference>